<gene>
    <name evidence="6" type="primary">pavI</name>
    <name evidence="7" type="ORF">H0Z12_05255</name>
</gene>
<dbReference type="GO" id="GO:0016874">
    <property type="term" value="F:ligase activity"/>
    <property type="evidence" value="ECO:0007669"/>
    <property type="project" value="UniProtKB-KW"/>
</dbReference>
<evidence type="ECO:0000256" key="4">
    <source>
        <dbReference type="PROSITE-ProRule" id="PRU00409"/>
    </source>
</evidence>
<keyword evidence="1" id="KW-0436">Ligase</keyword>
<dbReference type="PANTHER" id="PTHR43585">
    <property type="entry name" value="FUMIPYRROLE BIOSYNTHESIS PROTEIN C"/>
    <property type="match status" value="1"/>
</dbReference>
<dbReference type="GeneID" id="57266866"/>
<keyword evidence="3 4" id="KW-0067">ATP-binding</keyword>
<dbReference type="Proteomes" id="UP000663901">
    <property type="component" value="Chromosome"/>
</dbReference>
<protein>
    <submittedName>
        <fullName evidence="6">ATP-grasp domain-containing protein</fullName>
    </submittedName>
</protein>
<dbReference type="PROSITE" id="PS50975">
    <property type="entry name" value="ATP_GRASP"/>
    <property type="match status" value="1"/>
</dbReference>
<organism evidence="6">
    <name type="scientific">Pantoea ananas</name>
    <name type="common">Erwinia uredovora</name>
    <dbReference type="NCBI Taxonomy" id="553"/>
    <lineage>
        <taxon>Bacteria</taxon>
        <taxon>Pseudomonadati</taxon>
        <taxon>Pseudomonadota</taxon>
        <taxon>Gammaproteobacteria</taxon>
        <taxon>Enterobacterales</taxon>
        <taxon>Erwiniaceae</taxon>
        <taxon>Pantoea</taxon>
    </lineage>
</organism>
<evidence type="ECO:0000313" key="7">
    <source>
        <dbReference type="EMBL" id="QTC46994.1"/>
    </source>
</evidence>
<evidence type="ECO:0000256" key="1">
    <source>
        <dbReference type="ARBA" id="ARBA00022598"/>
    </source>
</evidence>
<dbReference type="SUPFAM" id="SSF56059">
    <property type="entry name" value="Glutathione synthetase ATP-binding domain-like"/>
    <property type="match status" value="1"/>
</dbReference>
<evidence type="ECO:0000256" key="2">
    <source>
        <dbReference type="ARBA" id="ARBA00022741"/>
    </source>
</evidence>
<evidence type="ECO:0000259" key="5">
    <source>
        <dbReference type="PROSITE" id="PS50975"/>
    </source>
</evidence>
<dbReference type="RefSeq" id="WP_013027154.1">
    <property type="nucleotide sequence ID" value="NZ_AP019753.1"/>
</dbReference>
<dbReference type="GO" id="GO:0005524">
    <property type="term" value="F:ATP binding"/>
    <property type="evidence" value="ECO:0007669"/>
    <property type="project" value="UniProtKB-UniRule"/>
</dbReference>
<evidence type="ECO:0000256" key="3">
    <source>
        <dbReference type="ARBA" id="ARBA00022840"/>
    </source>
</evidence>
<evidence type="ECO:0000313" key="6">
    <source>
        <dbReference type="EMBL" id="BBA18122.1"/>
    </source>
</evidence>
<dbReference type="InterPro" id="IPR011761">
    <property type="entry name" value="ATP-grasp"/>
</dbReference>
<feature type="domain" description="ATP-grasp" evidence="5">
    <location>
        <begin position="95"/>
        <end position="282"/>
    </location>
</feature>
<dbReference type="GO" id="GO:0046872">
    <property type="term" value="F:metal ion binding"/>
    <property type="evidence" value="ECO:0007669"/>
    <property type="project" value="InterPro"/>
</dbReference>
<reference evidence="6" key="1">
    <citation type="submission" date="2017-01" db="EMBL/GenBank/DDBJ databases">
        <title>A novel genetic locus determining virulence of Pantoea ananatis.</title>
        <authorList>
            <person name="Takikawa Y."/>
            <person name="Kubota Y."/>
        </authorList>
    </citation>
    <scope>NUCLEOTIDE SEQUENCE</scope>
    <source>
        <strain evidence="6">SUPP2219</strain>
    </source>
</reference>
<dbReference type="InterPro" id="IPR052032">
    <property type="entry name" value="ATP-dep_AA_Ligase"/>
</dbReference>
<dbReference type="Gene3D" id="3.40.50.20">
    <property type="match status" value="1"/>
</dbReference>
<dbReference type="PANTHER" id="PTHR43585:SF2">
    <property type="entry name" value="ATP-GRASP ENZYME FSQD"/>
    <property type="match status" value="1"/>
</dbReference>
<sequence>MNKKALVIGLKSNMERVIKGLNEIEFIIIDRGTLDNESIDYIINLSDDLMHKKSFSYVIASSEDFIALAGLLRNRYSLYGEKYYKSTIATNKFLMRNFCSGFLSCPKFWLSGEIINSENLLLSSQKDYIVKPLTGSSAKHVETVTQEDLNQYLNENNKLMLIEEKVLMRDEYHLDCIIKDGNILFSTLSIYDRPILEAKSKNRASINLPDGTRLHEDALILATNLQSHFEMTNGVFHIEMYHTQDGFILGEFGIRPPGAGVTDMYYMYRGVDFWEAFIYSQIDKEFILPLNHKSDKYCAAIGICSSFPVDDIRSTSKVSVDKYVNLRENAAKPAVPSSTSFNHMIYVSSSSLEEIRNFLHDISDRQE</sequence>
<dbReference type="EMBL" id="CP059084">
    <property type="protein sequence ID" value="QTC46994.1"/>
    <property type="molecule type" value="Genomic_DNA"/>
</dbReference>
<proteinExistence type="predicted"/>
<keyword evidence="2 4" id="KW-0547">Nucleotide-binding</keyword>
<dbReference type="AlphaFoldDB" id="A0A224AMA7"/>
<reference evidence="7" key="2">
    <citation type="submission" date="2020-07" db="EMBL/GenBank/DDBJ databases">
        <title>Genome Sequences for Panteoa spp. that cause Center Rot in Onions.</title>
        <authorList>
            <person name="Asselin J.A."/>
            <person name="Helmann T."/>
            <person name="Beer S."/>
            <person name="Stodghill P."/>
        </authorList>
    </citation>
    <scope>NUCLEOTIDE SEQUENCE</scope>
    <source>
        <strain evidence="7">OC5a</strain>
    </source>
</reference>
<dbReference type="Gene3D" id="3.30.470.20">
    <property type="entry name" value="ATP-grasp fold, B domain"/>
    <property type="match status" value="1"/>
</dbReference>
<dbReference type="EMBL" id="LC214857">
    <property type="protein sequence ID" value="BBA18122.1"/>
    <property type="molecule type" value="Genomic_DNA"/>
</dbReference>
<accession>A0A224AMA7</accession>
<name>A0A224AMA7_PANAN</name>